<protein>
    <submittedName>
        <fullName evidence="1">Unannotated protein</fullName>
    </submittedName>
</protein>
<proteinExistence type="predicted"/>
<accession>A0A6J6B8V3</accession>
<reference evidence="1" key="1">
    <citation type="submission" date="2020-05" db="EMBL/GenBank/DDBJ databases">
        <authorList>
            <person name="Chiriac C."/>
            <person name="Salcher M."/>
            <person name="Ghai R."/>
            <person name="Kavagutti S V."/>
        </authorList>
    </citation>
    <scope>NUCLEOTIDE SEQUENCE</scope>
</reference>
<dbReference type="AlphaFoldDB" id="A0A6J6B8V3"/>
<name>A0A6J6B8V3_9ZZZZ</name>
<gene>
    <name evidence="1" type="ORF">UFOPK1425_00278</name>
</gene>
<organism evidence="1">
    <name type="scientific">freshwater metagenome</name>
    <dbReference type="NCBI Taxonomy" id="449393"/>
    <lineage>
        <taxon>unclassified sequences</taxon>
        <taxon>metagenomes</taxon>
        <taxon>ecological metagenomes</taxon>
    </lineage>
</organism>
<dbReference type="EMBL" id="CAEZSJ010000032">
    <property type="protein sequence ID" value="CAB4535305.1"/>
    <property type="molecule type" value="Genomic_DNA"/>
</dbReference>
<evidence type="ECO:0000313" key="1">
    <source>
        <dbReference type="EMBL" id="CAB4535305.1"/>
    </source>
</evidence>
<sequence>MPRSSASTHSWKPKITRSSSGSDLVFSEITSRISDLSSALVRRRPEATHCRTALSHCALLKIKVMAGSNPSRSNFSITSARPKAFMVGVIWALSRQFFFPLFAPYLLRTLLRDSFSNLRISGFTLVFTVNRSKSLLPKSTC</sequence>